<organism evidence="1">
    <name type="scientific">virus sp. ctmTa7</name>
    <dbReference type="NCBI Taxonomy" id="2828255"/>
    <lineage>
        <taxon>Viruses</taxon>
    </lineage>
</organism>
<proteinExistence type="predicted"/>
<sequence>MIVLPNIGNITMFFHLTYTLDKFLYLPKVYVILV</sequence>
<protein>
    <submittedName>
        <fullName evidence="1">Uncharacterized protein</fullName>
    </submittedName>
</protein>
<reference evidence="1" key="1">
    <citation type="journal article" date="2021" name="Proc. Natl. Acad. Sci. U.S.A.">
        <title>A Catalog of Tens of Thousands of Viruses from Human Metagenomes Reveals Hidden Associations with Chronic Diseases.</title>
        <authorList>
            <person name="Tisza M.J."/>
            <person name="Buck C.B."/>
        </authorList>
    </citation>
    <scope>NUCLEOTIDE SEQUENCE</scope>
    <source>
        <strain evidence="1">CtmTa7</strain>
    </source>
</reference>
<dbReference type="EMBL" id="BK059091">
    <property type="protein sequence ID" value="DAE28826.1"/>
    <property type="molecule type" value="Genomic_DNA"/>
</dbReference>
<evidence type="ECO:0000313" key="1">
    <source>
        <dbReference type="EMBL" id="DAE28826.1"/>
    </source>
</evidence>
<accession>A0A8S5RCF7</accession>
<name>A0A8S5RCF7_9VIRU</name>